<comment type="caution">
    <text evidence="3">The sequence shown here is derived from an EMBL/GenBank/DDBJ whole genome shotgun (WGS) entry which is preliminary data.</text>
</comment>
<accession>A0A0L7KM34</accession>
<organism evidence="3 4">
    <name type="scientific">Operophtera brumata</name>
    <name type="common">Winter moth</name>
    <name type="synonym">Phalaena brumata</name>
    <dbReference type="NCBI Taxonomy" id="104452"/>
    <lineage>
        <taxon>Eukaryota</taxon>
        <taxon>Metazoa</taxon>
        <taxon>Ecdysozoa</taxon>
        <taxon>Arthropoda</taxon>
        <taxon>Hexapoda</taxon>
        <taxon>Insecta</taxon>
        <taxon>Pterygota</taxon>
        <taxon>Neoptera</taxon>
        <taxon>Endopterygota</taxon>
        <taxon>Lepidoptera</taxon>
        <taxon>Glossata</taxon>
        <taxon>Ditrysia</taxon>
        <taxon>Geometroidea</taxon>
        <taxon>Geometridae</taxon>
        <taxon>Larentiinae</taxon>
        <taxon>Operophtera</taxon>
    </lineage>
</organism>
<gene>
    <name evidence="3" type="ORF">OBRU01_20359</name>
</gene>
<evidence type="ECO:0000313" key="3">
    <source>
        <dbReference type="EMBL" id="KOB64372.1"/>
    </source>
</evidence>
<feature type="region of interest" description="Disordered" evidence="1">
    <location>
        <begin position="109"/>
        <end position="129"/>
    </location>
</feature>
<sequence length="283" mass="30653">MPAVCRVVDSILVLYALWFSDCKTIGMQYMRLACSAIKTLLRPTIKQNSNIVSGAVHRYSASIPSSAYSRTQASPSGASSPCGHTQRGRTPSYRQSASQGWSRHVFHGAAEPREPGTSSSPDGWKTVQGRTKAERLDLSSTARPLPAVCALVPGEEANLPLTVSEATHHLRPDHHNKGKYFSKGEVGTDFADTHALKTLCAVHKLSWYKTKRAVQEKGAHELSVGGLNSPRRVAVPVLVKDGRPCLGKPDGLPPLGMLPPYHQAMHHQPSVTGNGPQPNGCWW</sequence>
<dbReference type="EMBL" id="JTDY01008832">
    <property type="protein sequence ID" value="KOB64372.1"/>
    <property type="molecule type" value="Genomic_DNA"/>
</dbReference>
<evidence type="ECO:0000256" key="2">
    <source>
        <dbReference type="SAM" id="SignalP"/>
    </source>
</evidence>
<proteinExistence type="predicted"/>
<protein>
    <submittedName>
        <fullName evidence="3">Putative ventral nervous system defective</fullName>
    </submittedName>
</protein>
<feature type="chain" id="PRO_5005572748" evidence="2">
    <location>
        <begin position="23"/>
        <end position="283"/>
    </location>
</feature>
<evidence type="ECO:0000256" key="1">
    <source>
        <dbReference type="SAM" id="MobiDB-lite"/>
    </source>
</evidence>
<name>A0A0L7KM34_OPEBR</name>
<dbReference type="Proteomes" id="UP000037510">
    <property type="component" value="Unassembled WGS sequence"/>
</dbReference>
<dbReference type="AlphaFoldDB" id="A0A0L7KM34"/>
<keyword evidence="2" id="KW-0732">Signal</keyword>
<evidence type="ECO:0000313" key="4">
    <source>
        <dbReference type="Proteomes" id="UP000037510"/>
    </source>
</evidence>
<feature type="region of interest" description="Disordered" evidence="1">
    <location>
        <begin position="67"/>
        <end position="97"/>
    </location>
</feature>
<keyword evidence="4" id="KW-1185">Reference proteome</keyword>
<feature type="signal peptide" evidence="2">
    <location>
        <begin position="1"/>
        <end position="22"/>
    </location>
</feature>
<reference evidence="3 4" key="1">
    <citation type="journal article" date="2015" name="Genome Biol. Evol.">
        <title>The genome of winter moth (Operophtera brumata) provides a genomic perspective on sexual dimorphism and phenology.</title>
        <authorList>
            <person name="Derks M.F."/>
            <person name="Smit S."/>
            <person name="Salis L."/>
            <person name="Schijlen E."/>
            <person name="Bossers A."/>
            <person name="Mateman C."/>
            <person name="Pijl A.S."/>
            <person name="de Ridder D."/>
            <person name="Groenen M.A."/>
            <person name="Visser M.E."/>
            <person name="Megens H.J."/>
        </authorList>
    </citation>
    <scope>NUCLEOTIDE SEQUENCE [LARGE SCALE GENOMIC DNA]</scope>
    <source>
        <strain evidence="3">WM2013NL</strain>
        <tissue evidence="3">Head and thorax</tissue>
    </source>
</reference>